<keyword evidence="1" id="KW-1133">Transmembrane helix</keyword>
<feature type="transmembrane region" description="Helical" evidence="1">
    <location>
        <begin position="96"/>
        <end position="119"/>
    </location>
</feature>
<reference evidence="3 4" key="1">
    <citation type="journal article" date="2020" name="bioRxiv">
        <title>A chromosome-scale genome assembly for the Fusarium oxysporum strain Fo5176 to establish a model Arabidopsis-fungal pathosystem.</title>
        <authorList>
            <person name="Fokkens L."/>
            <person name="Guo L."/>
            <person name="Dora S."/>
            <person name="Wang B."/>
            <person name="Ye K."/>
            <person name="Sanchez-Rodriguez C."/>
            <person name="Croll D."/>
        </authorList>
    </citation>
    <scope>NUCLEOTIDE SEQUENCE [LARGE SCALE GENOMIC DNA]</scope>
    <source>
        <strain evidence="3 4">Fo5176</strain>
    </source>
</reference>
<organism evidence="3 4">
    <name type="scientific">Fusarium oxysporum f. sp. conglutinans</name>
    <dbReference type="NCBI Taxonomy" id="100902"/>
    <lineage>
        <taxon>Eukaryota</taxon>
        <taxon>Fungi</taxon>
        <taxon>Dikarya</taxon>
        <taxon>Ascomycota</taxon>
        <taxon>Pezizomycotina</taxon>
        <taxon>Sordariomycetes</taxon>
        <taxon>Hypocreomycetidae</taxon>
        <taxon>Hypocreales</taxon>
        <taxon>Nectriaceae</taxon>
        <taxon>Fusarium</taxon>
        <taxon>Fusarium oxysporum species complex</taxon>
    </lineage>
</organism>
<evidence type="ECO:0000256" key="1">
    <source>
        <dbReference type="SAM" id="Phobius"/>
    </source>
</evidence>
<dbReference type="InterPro" id="IPR005330">
    <property type="entry name" value="MHYT_dom"/>
</dbReference>
<dbReference type="Proteomes" id="UP000593570">
    <property type="component" value="Unassembled WGS sequence"/>
</dbReference>
<evidence type="ECO:0000313" key="4">
    <source>
        <dbReference type="Proteomes" id="UP000593570"/>
    </source>
</evidence>
<proteinExistence type="predicted"/>
<gene>
    <name evidence="3" type="ORF">HZS61_004508</name>
</gene>
<evidence type="ECO:0000259" key="2">
    <source>
        <dbReference type="PROSITE" id="PS50924"/>
    </source>
</evidence>
<dbReference type="PANTHER" id="PTHR35152:SF1">
    <property type="entry name" value="DOMAIN SIGNALLING PROTEIN, PUTATIVE (AFU_ORTHOLOGUE AFUA_5G11310)-RELATED"/>
    <property type="match status" value="1"/>
</dbReference>
<feature type="transmembrane region" description="Helical" evidence="1">
    <location>
        <begin position="61"/>
        <end position="81"/>
    </location>
</feature>
<dbReference type="EMBL" id="JACDXP010000013">
    <property type="protein sequence ID" value="KAF6515767.1"/>
    <property type="molecule type" value="Genomic_DNA"/>
</dbReference>
<protein>
    <recommendedName>
        <fullName evidence="2">MHYT domain-containing protein</fullName>
    </recommendedName>
</protein>
<dbReference type="Pfam" id="PF03707">
    <property type="entry name" value="MHYT"/>
    <property type="match status" value="2"/>
</dbReference>
<evidence type="ECO:0000313" key="3">
    <source>
        <dbReference type="EMBL" id="KAF6515767.1"/>
    </source>
</evidence>
<feature type="domain" description="MHYT" evidence="2">
    <location>
        <begin position="1"/>
        <end position="155"/>
    </location>
</feature>
<keyword evidence="1" id="KW-0812">Transmembrane</keyword>
<keyword evidence="1" id="KW-0472">Membrane</keyword>
<name>A0A8H6GDF6_FUSOX</name>
<dbReference type="AlphaFoldDB" id="A0A8H6GDF6"/>
<dbReference type="PROSITE" id="PS50924">
    <property type="entry name" value="MHYT"/>
    <property type="match status" value="1"/>
</dbReference>
<dbReference type="PANTHER" id="PTHR35152">
    <property type="entry name" value="DOMAIN SIGNALLING PROTEIN, PUTATIVE (AFU_ORTHOLOGUE AFUA_5G11310)-RELATED"/>
    <property type="match status" value="1"/>
</dbReference>
<sequence length="326" mass="36134">MGGVAIWCMHFTGNRTVHLANGELEMQVAYSKGFAALSFFIPIFFLLSAFLAIGTNNAISWWRAIAGGVLCGVSICGMHYLGNTSIKNYTSVYQPAYVVGSAIIAVVASNVTLFMLFDFKATWTNSWRRRAISAAVLASAVSGMHWCAAAGTRYRFRDAELEGNELPKAATVIVAICLDAEWLMSAGYRFAELHQVSNIIRPGMQIQSTEFETKLRSTSAYANKHNEAPPGVHIGFFAIRASVRSGFDVLVQKDARNVLPSMALPLKTLDDWHLQLLKRFENMPVSKRLQSLNETSVRQSDQESEFAAQLSETIKTLCEWTQEPLF</sequence>
<feature type="transmembrane region" description="Helical" evidence="1">
    <location>
        <begin position="131"/>
        <end position="151"/>
    </location>
</feature>
<comment type="caution">
    <text evidence="3">The sequence shown here is derived from an EMBL/GenBank/DDBJ whole genome shotgun (WGS) entry which is preliminary data.</text>
</comment>
<feature type="transmembrane region" description="Helical" evidence="1">
    <location>
        <begin position="34"/>
        <end position="54"/>
    </location>
</feature>
<accession>A0A8H6GDF6</accession>